<dbReference type="Gene3D" id="1.20.144.10">
    <property type="entry name" value="Phosphatidic acid phosphatase type 2/haloperoxidase"/>
    <property type="match status" value="1"/>
</dbReference>
<evidence type="ECO:0000259" key="2">
    <source>
        <dbReference type="SMART" id="SM00014"/>
    </source>
</evidence>
<dbReference type="OrthoDB" id="9773582at2"/>
<keyword evidence="1" id="KW-0472">Membrane</keyword>
<feature type="transmembrane region" description="Helical" evidence="1">
    <location>
        <begin position="7"/>
        <end position="24"/>
    </location>
</feature>
<dbReference type="Proteomes" id="UP000309016">
    <property type="component" value="Chromosome"/>
</dbReference>
<keyword evidence="1" id="KW-1133">Transmembrane helix</keyword>
<evidence type="ECO:0000313" key="3">
    <source>
        <dbReference type="EMBL" id="QCY68421.1"/>
    </source>
</evidence>
<protein>
    <submittedName>
        <fullName evidence="3">Phosphatase PAP2 family protein</fullName>
    </submittedName>
</protein>
<keyword evidence="4" id="KW-1185">Reference proteome</keyword>
<dbReference type="InterPro" id="IPR036938">
    <property type="entry name" value="PAP2/HPO_sf"/>
</dbReference>
<dbReference type="SMART" id="SM00014">
    <property type="entry name" value="acidPPc"/>
    <property type="match status" value="1"/>
</dbReference>
<feature type="domain" description="Phosphatidic acid phosphatase type 2/haloperoxidase" evidence="2">
    <location>
        <begin position="116"/>
        <end position="216"/>
    </location>
</feature>
<evidence type="ECO:0000313" key="4">
    <source>
        <dbReference type="Proteomes" id="UP000309016"/>
    </source>
</evidence>
<proteinExistence type="predicted"/>
<dbReference type="InterPro" id="IPR000326">
    <property type="entry name" value="PAP2/HPO"/>
</dbReference>
<reference evidence="3 4" key="1">
    <citation type="submission" date="2019-06" db="EMBL/GenBank/DDBJ databases">
        <title>Complete genome sequence of Antarcticibacterium flavum KCTC 52984T from an Antarctic marine sediment.</title>
        <authorList>
            <person name="Lee Y.M."/>
            <person name="Shin S.C."/>
        </authorList>
    </citation>
    <scope>NUCLEOTIDE SEQUENCE [LARGE SCALE GENOMIC DNA]</scope>
    <source>
        <strain evidence="3 4">KCTC 52984</strain>
    </source>
</reference>
<organism evidence="3 4">
    <name type="scientific">Antarcticibacterium flavum</name>
    <dbReference type="NCBI Taxonomy" id="2058175"/>
    <lineage>
        <taxon>Bacteria</taxon>
        <taxon>Pseudomonadati</taxon>
        <taxon>Bacteroidota</taxon>
        <taxon>Flavobacteriia</taxon>
        <taxon>Flavobacteriales</taxon>
        <taxon>Flavobacteriaceae</taxon>
        <taxon>Antarcticibacterium</taxon>
    </lineage>
</organism>
<feature type="transmembrane region" description="Helical" evidence="1">
    <location>
        <begin position="44"/>
        <end position="61"/>
    </location>
</feature>
<feature type="transmembrane region" description="Helical" evidence="1">
    <location>
        <begin position="198"/>
        <end position="218"/>
    </location>
</feature>
<dbReference type="EMBL" id="CP040812">
    <property type="protein sequence ID" value="QCY68421.1"/>
    <property type="molecule type" value="Genomic_DNA"/>
</dbReference>
<name>A0A5B7X1D8_9FLAO</name>
<evidence type="ECO:0000256" key="1">
    <source>
        <dbReference type="SAM" id="Phobius"/>
    </source>
</evidence>
<dbReference type="SUPFAM" id="SSF48317">
    <property type="entry name" value="Acid phosphatase/Vanadium-dependent haloperoxidase"/>
    <property type="match status" value="1"/>
</dbReference>
<accession>A0A5B7X1D8</accession>
<sequence>MRKNKRKYWLIYWIFIFLNLITFSTTAQTVKDTTIAKPFGGKRVLQKMIVPATLILGGSILSGKDFEKEFQTDVRGAVGENYEFKFGDYARYVPIVQMYTADALGVKSKNHWFDQTKNLALAIVVTDFITFRLKNWIPKKRPGQVTESFPSAHTSFAFANAGVLYQEFKDTSPFLAYSGFGIAAATGAFRVINNTHWISDVIVGAGIGILVTNLIYLFDPIIKWNPFLKKKNSFVFIPRFDQDQYGLYLTMKY</sequence>
<dbReference type="KEGG" id="afla:FHG64_02910"/>
<keyword evidence="1" id="KW-0812">Transmembrane</keyword>
<dbReference type="Pfam" id="PF01569">
    <property type="entry name" value="PAP2"/>
    <property type="match status" value="1"/>
</dbReference>
<feature type="transmembrane region" description="Helical" evidence="1">
    <location>
        <begin position="174"/>
        <end position="192"/>
    </location>
</feature>
<dbReference type="AlphaFoldDB" id="A0A5B7X1D8"/>
<gene>
    <name evidence="3" type="ORF">FHG64_02910</name>
</gene>
<dbReference type="RefSeq" id="WP_139064996.1">
    <property type="nucleotide sequence ID" value="NZ_CP040812.1"/>
</dbReference>